<accession>A0A0F8ZQT0</accession>
<gene>
    <name evidence="1" type="ORF">LCGC14_2665150</name>
</gene>
<name>A0A0F8ZQT0_9ZZZZ</name>
<dbReference type="InterPro" id="IPR024659">
    <property type="entry name" value="Phage_coat_Gp5"/>
</dbReference>
<dbReference type="EMBL" id="LAZR01046584">
    <property type="protein sequence ID" value="KKK96198.1"/>
    <property type="molecule type" value="Genomic_DNA"/>
</dbReference>
<organism evidence="1">
    <name type="scientific">marine sediment metagenome</name>
    <dbReference type="NCBI Taxonomy" id="412755"/>
    <lineage>
        <taxon>unclassified sequences</taxon>
        <taxon>metagenomes</taxon>
        <taxon>ecological metagenomes</taxon>
    </lineage>
</organism>
<dbReference type="AlphaFoldDB" id="A0A0F8ZQT0"/>
<evidence type="ECO:0000313" key="1">
    <source>
        <dbReference type="EMBL" id="KKK96198.1"/>
    </source>
</evidence>
<evidence type="ECO:0008006" key="2">
    <source>
        <dbReference type="Google" id="ProtNLM"/>
    </source>
</evidence>
<reference evidence="1" key="1">
    <citation type="journal article" date="2015" name="Nature">
        <title>Complex archaea that bridge the gap between prokaryotes and eukaryotes.</title>
        <authorList>
            <person name="Spang A."/>
            <person name="Saw J.H."/>
            <person name="Jorgensen S.L."/>
            <person name="Zaremba-Niedzwiedzka K."/>
            <person name="Martijn J."/>
            <person name="Lind A.E."/>
            <person name="van Eijk R."/>
            <person name="Schleper C."/>
            <person name="Guy L."/>
            <person name="Ettema T.J."/>
        </authorList>
    </citation>
    <scope>NUCLEOTIDE SEQUENCE</scope>
</reference>
<dbReference type="Pfam" id="PF11651">
    <property type="entry name" value="P22_CoatProtein"/>
    <property type="match status" value="1"/>
</dbReference>
<feature type="non-terminal residue" evidence="1">
    <location>
        <position position="1"/>
    </location>
</feature>
<protein>
    <recommendedName>
        <fullName evidence="2">Major capsid protein</fullName>
    </recommendedName>
</protein>
<proteinExistence type="predicted"/>
<sequence length="393" mass="42644">LAILHNKLKFIKTINRQYDSQFARAGAKIGTSLLIREPNQFTVRTGAVMQTQDIAETSQTLTLATQKGVDVNFSSVELTMSLDDFAQRILEPMMSRLAAEIEFQVLLIAYKDIFNMSGTPATTPASLTAVLNGGVKISQGLAPDGDRHLLLDSVAMAAVVASVSAFFHKASEIERAFSEGYMGQASGFKWWESNMVPNHTNGDRTDTTPLVNTSTGITSGTAVITMTGFPDGLKYKKGDIFTIADVFAVNLETKQRYSHLQQWVVTADETETGTGDMTPAVSPTPQTSGAKQNIELVSAGASKAVVNLTGGGSGAADLVFTQDLAYHRDAFTFVTADLEMPKGVDFAAREVFDGISLRIVRDFDITNDKFPARIDVLYGFKTIRPEWACRVRG</sequence>
<comment type="caution">
    <text evidence="1">The sequence shown here is derived from an EMBL/GenBank/DDBJ whole genome shotgun (WGS) entry which is preliminary data.</text>
</comment>
<dbReference type="Gene3D" id="2.40.30.240">
    <property type="match status" value="1"/>
</dbReference>